<dbReference type="InterPro" id="IPR051317">
    <property type="entry name" value="Gfo/Idh/MocA_oxidoreduct"/>
</dbReference>
<gene>
    <name evidence="5" type="primary">afr_1</name>
    <name evidence="5" type="ORF">NCTC13652_01873</name>
</gene>
<dbReference type="PANTHER" id="PTHR43708:SF5">
    <property type="entry name" value="CONSERVED EXPRESSED OXIDOREDUCTASE (EUROFUNG)-RELATED"/>
    <property type="match status" value="1"/>
</dbReference>
<dbReference type="SUPFAM" id="SSF55347">
    <property type="entry name" value="Glyceraldehyde-3-phosphate dehydrogenase-like, C-terminal domain"/>
    <property type="match status" value="1"/>
</dbReference>
<comment type="similarity">
    <text evidence="1">Belongs to the Gfo/Idh/MocA family.</text>
</comment>
<dbReference type="Proteomes" id="UP000277858">
    <property type="component" value="Chromosome"/>
</dbReference>
<dbReference type="GO" id="GO:0000166">
    <property type="term" value="F:nucleotide binding"/>
    <property type="evidence" value="ECO:0007669"/>
    <property type="project" value="InterPro"/>
</dbReference>
<dbReference type="PANTHER" id="PTHR43708">
    <property type="entry name" value="CONSERVED EXPRESSED OXIDOREDUCTASE (EUROFUNG)"/>
    <property type="match status" value="1"/>
</dbReference>
<keyword evidence="6" id="KW-1185">Reference proteome</keyword>
<protein>
    <submittedName>
        <fullName evidence="5">1,5-anhydro-D-fructose reductase</fullName>
        <ecNumber evidence="5">1.1.1.292</ecNumber>
    </submittedName>
</protein>
<dbReference type="InterPro" id="IPR036291">
    <property type="entry name" value="NAD(P)-bd_dom_sf"/>
</dbReference>
<dbReference type="SUPFAM" id="SSF51735">
    <property type="entry name" value="NAD(P)-binding Rossmann-fold domains"/>
    <property type="match status" value="1"/>
</dbReference>
<dbReference type="InterPro" id="IPR000683">
    <property type="entry name" value="Gfo/Idh/MocA-like_OxRdtase_N"/>
</dbReference>
<evidence type="ECO:0000259" key="3">
    <source>
        <dbReference type="Pfam" id="PF01408"/>
    </source>
</evidence>
<dbReference type="EC" id="1.1.1.292" evidence="5"/>
<evidence type="ECO:0000259" key="4">
    <source>
        <dbReference type="Pfam" id="PF22725"/>
    </source>
</evidence>
<dbReference type="Gene3D" id="3.30.360.10">
    <property type="entry name" value="Dihydrodipicolinate Reductase, domain 2"/>
    <property type="match status" value="1"/>
</dbReference>
<feature type="domain" description="Gfo/Idh/MocA-like oxidoreductase N-terminal" evidence="3">
    <location>
        <begin position="10"/>
        <end position="125"/>
    </location>
</feature>
<dbReference type="EMBL" id="LR134473">
    <property type="protein sequence ID" value="VEI03662.1"/>
    <property type="molecule type" value="Genomic_DNA"/>
</dbReference>
<evidence type="ECO:0000313" key="5">
    <source>
        <dbReference type="EMBL" id="VEI03662.1"/>
    </source>
</evidence>
<accession>A0A3S4WXR4</accession>
<evidence type="ECO:0000313" key="6">
    <source>
        <dbReference type="Proteomes" id="UP000277858"/>
    </source>
</evidence>
<proteinExistence type="inferred from homology"/>
<feature type="domain" description="GFO/IDH/MocA-like oxidoreductase" evidence="4">
    <location>
        <begin position="133"/>
        <end position="246"/>
    </location>
</feature>
<dbReference type="Pfam" id="PF22725">
    <property type="entry name" value="GFO_IDH_MocA_C3"/>
    <property type="match status" value="1"/>
</dbReference>
<dbReference type="Gene3D" id="3.40.50.720">
    <property type="entry name" value="NAD(P)-binding Rossmann-like Domain"/>
    <property type="match status" value="1"/>
</dbReference>
<dbReference type="OrthoDB" id="256869at2"/>
<organism evidence="5 6">
    <name type="scientific">Acidipropionibacterium jensenii</name>
    <dbReference type="NCBI Taxonomy" id="1749"/>
    <lineage>
        <taxon>Bacteria</taxon>
        <taxon>Bacillati</taxon>
        <taxon>Actinomycetota</taxon>
        <taxon>Actinomycetes</taxon>
        <taxon>Propionibacteriales</taxon>
        <taxon>Propionibacteriaceae</taxon>
        <taxon>Acidipropionibacterium</taxon>
    </lineage>
</organism>
<dbReference type="RefSeq" id="WP_028703775.1">
    <property type="nucleotide sequence ID" value="NZ_LR134473.1"/>
</dbReference>
<keyword evidence="2 5" id="KW-0560">Oxidoreductase</keyword>
<name>A0A3S4WXR4_9ACTN</name>
<dbReference type="InterPro" id="IPR055170">
    <property type="entry name" value="GFO_IDH_MocA-like_dom"/>
</dbReference>
<evidence type="ECO:0000256" key="1">
    <source>
        <dbReference type="ARBA" id="ARBA00010928"/>
    </source>
</evidence>
<sequence>MTMSDGRPVIGLVGAGGISRAHLPALLELGSRVLVLRRTGAEALVAAHSEAPVPLEIVDSLAELLDRSDVVDVVTPTPTHLDIVRAALEAGCDVVCEKPLARTAADARELADCAAATGRRLFPAHVVRYFPEYLALKRAVDRGEAGRLAVLRFLRSGSFPASGWFADLEASGGVIMDQMFHDLDQARLIAGPVRSVSALRTRSSRDGHRLEVGHVILTHASGAISQCSGVWGPPSLTFSTEYAVTGDAWTLRHSSLDGGGGAALEDDSSDVLDPYGPYTAQLREFFAAMTGGPAPRVSVEDGVEAVRIAEAALESVATGAPVSLVPEA</sequence>
<evidence type="ECO:0000256" key="2">
    <source>
        <dbReference type="ARBA" id="ARBA00023002"/>
    </source>
</evidence>
<dbReference type="GO" id="GO:0033712">
    <property type="term" value="F:1,5-anhydro-D-fructose reductase (1,5-anhydro-D-mannitol-forming) activity"/>
    <property type="evidence" value="ECO:0007669"/>
    <property type="project" value="UniProtKB-EC"/>
</dbReference>
<reference evidence="5 6" key="1">
    <citation type="submission" date="2018-12" db="EMBL/GenBank/DDBJ databases">
        <authorList>
            <consortium name="Pathogen Informatics"/>
        </authorList>
    </citation>
    <scope>NUCLEOTIDE SEQUENCE [LARGE SCALE GENOMIC DNA]</scope>
    <source>
        <strain evidence="5 6">NCTC13652</strain>
    </source>
</reference>
<dbReference type="Pfam" id="PF01408">
    <property type="entry name" value="GFO_IDH_MocA"/>
    <property type="match status" value="1"/>
</dbReference>
<dbReference type="AlphaFoldDB" id="A0A3S4WXR4"/>
<dbReference type="STRING" id="1122997.GCA_000425285_02499"/>